<dbReference type="InterPro" id="IPR053177">
    <property type="entry name" value="ADP-glucose_phosphorylase"/>
</dbReference>
<organism evidence="3 4">
    <name type="scientific">Metaclostridioides mangenotii</name>
    <dbReference type="NCBI Taxonomy" id="1540"/>
    <lineage>
        <taxon>Bacteria</taxon>
        <taxon>Bacillati</taxon>
        <taxon>Bacillota</taxon>
        <taxon>Clostridia</taxon>
        <taxon>Peptostreptococcales</taxon>
        <taxon>Peptostreptococcaceae</taxon>
        <taxon>Metaclostridioides</taxon>
    </lineage>
</organism>
<evidence type="ECO:0000259" key="2">
    <source>
        <dbReference type="Pfam" id="PF16268"/>
    </source>
</evidence>
<protein>
    <recommendedName>
        <fullName evidence="1">Galactose-1-phosphate uridylyltransferase</fullName>
        <ecNumber evidence="1">2.7.7.12</ecNumber>
    </recommendedName>
</protein>
<feature type="domain" description="DUF4921" evidence="2">
    <location>
        <begin position="106"/>
        <end position="310"/>
    </location>
</feature>
<dbReference type="SUPFAM" id="SSF54197">
    <property type="entry name" value="HIT-like"/>
    <property type="match status" value="2"/>
</dbReference>
<dbReference type="PIRSF" id="PIRSF000808">
    <property type="entry name" value="GalT"/>
    <property type="match status" value="1"/>
</dbReference>
<keyword evidence="4" id="KW-1185">Reference proteome</keyword>
<dbReference type="PANTHER" id="PTHR42763:SF1">
    <property type="entry name" value="UDP-GLUCOSE--HEXOSE-1-PHOSPHATE URIDYLYLTRANSFERASE"/>
    <property type="match status" value="1"/>
</dbReference>
<evidence type="ECO:0000313" key="3">
    <source>
        <dbReference type="EMBL" id="MBP1854458.1"/>
    </source>
</evidence>
<dbReference type="PANTHER" id="PTHR42763">
    <property type="entry name" value="ADP-GLUCOSE PHOSPHORYLASE"/>
    <property type="match status" value="1"/>
</dbReference>
<accession>A0ABS4E966</accession>
<dbReference type="Gene3D" id="3.30.428.10">
    <property type="entry name" value="HIT-like"/>
    <property type="match status" value="2"/>
</dbReference>
<sequence>MKELRRDKITDDLIIFAADRIKRPHDKSSNQIEESEEVGIYNEWCPFCRGNEKYTSEPTFELRKDSEWYVKSVYNKFPIIDESSSQIFGKHEVMVDTYRHNGSFYNMTEEEFEDMFIMFKNRYKSLIQEEKVEYVNIFKNFLRKAGASLMHPHSQIMSMSLVPPEVQNELNIALKYYEENARSLYSDIIKEESEFKNRVVYNGNSFLVIVPYATKYSGEVRVIFKDNIKFENLTDGDIKELSYTFKKLFGNIYEMNGYMPFNLCFHTHPKNIDTEDYFNAHIHIIPRRFNFGGFELGADVHVSSIDAEELTLALRI</sequence>
<dbReference type="InterPro" id="IPR036265">
    <property type="entry name" value="HIT-like_sf"/>
</dbReference>
<dbReference type="Proteomes" id="UP000767291">
    <property type="component" value="Unassembled WGS sequence"/>
</dbReference>
<reference evidence="3 4" key="1">
    <citation type="submission" date="2021-03" db="EMBL/GenBank/DDBJ databases">
        <title>Genomic Encyclopedia of Type Strains, Phase IV (KMG-IV): sequencing the most valuable type-strain genomes for metagenomic binning, comparative biology and taxonomic classification.</title>
        <authorList>
            <person name="Goeker M."/>
        </authorList>
    </citation>
    <scope>NUCLEOTIDE SEQUENCE [LARGE SCALE GENOMIC DNA]</scope>
    <source>
        <strain evidence="3 4">DSM 1289</strain>
    </source>
</reference>
<dbReference type="EC" id="2.7.7.12" evidence="1"/>
<evidence type="ECO:0000256" key="1">
    <source>
        <dbReference type="NCBIfam" id="TIGR00209"/>
    </source>
</evidence>
<dbReference type="NCBIfam" id="TIGR00209">
    <property type="entry name" value="galT_1"/>
    <property type="match status" value="1"/>
</dbReference>
<dbReference type="RefSeq" id="WP_209455971.1">
    <property type="nucleotide sequence ID" value="NZ_BAAACS010000012.1"/>
</dbReference>
<name>A0ABS4E966_9FIRM</name>
<comment type="caution">
    <text evidence="3">The sequence shown here is derived from an EMBL/GenBank/DDBJ whole genome shotgun (WGS) entry which is preliminary data.</text>
</comment>
<keyword evidence="3" id="KW-0808">Transferase</keyword>
<evidence type="ECO:0000313" key="4">
    <source>
        <dbReference type="Proteomes" id="UP000767291"/>
    </source>
</evidence>
<dbReference type="GO" id="GO:0008108">
    <property type="term" value="F:UDP-glucose:hexose-1-phosphate uridylyltransferase activity"/>
    <property type="evidence" value="ECO:0007669"/>
    <property type="project" value="UniProtKB-EC"/>
</dbReference>
<keyword evidence="3" id="KW-0548">Nucleotidyltransferase</keyword>
<gene>
    <name evidence="3" type="ORF">J2Z43_000848</name>
</gene>
<dbReference type="InterPro" id="IPR032576">
    <property type="entry name" value="DUF4921"/>
</dbReference>
<dbReference type="InterPro" id="IPR001937">
    <property type="entry name" value="GalP_UDPtransf1"/>
</dbReference>
<proteinExistence type="predicted"/>
<dbReference type="Pfam" id="PF16268">
    <property type="entry name" value="DUF4921"/>
    <property type="match status" value="1"/>
</dbReference>
<dbReference type="EMBL" id="JAGGJX010000001">
    <property type="protein sequence ID" value="MBP1854458.1"/>
    <property type="molecule type" value="Genomic_DNA"/>
</dbReference>